<comment type="caution">
    <text evidence="3">The sequence shown here is derived from an EMBL/GenBank/DDBJ whole genome shotgun (WGS) entry which is preliminary data.</text>
</comment>
<organism evidence="3 4">
    <name type="scientific">Corallococcus terminator</name>
    <dbReference type="NCBI Taxonomy" id="2316733"/>
    <lineage>
        <taxon>Bacteria</taxon>
        <taxon>Pseudomonadati</taxon>
        <taxon>Myxococcota</taxon>
        <taxon>Myxococcia</taxon>
        <taxon>Myxococcales</taxon>
        <taxon>Cystobacterineae</taxon>
        <taxon>Myxococcaceae</taxon>
        <taxon>Corallococcus</taxon>
    </lineage>
</organism>
<protein>
    <submittedName>
        <fullName evidence="3">Uncharacterized protein</fullName>
    </submittedName>
</protein>
<keyword evidence="2" id="KW-1133">Transmembrane helix</keyword>
<reference evidence="4" key="1">
    <citation type="submission" date="2018-09" db="EMBL/GenBank/DDBJ databases">
        <authorList>
            <person name="Livingstone P.G."/>
            <person name="Whitworth D.E."/>
        </authorList>
    </citation>
    <scope>NUCLEOTIDE SEQUENCE [LARGE SCALE GENOMIC DNA]</scope>
    <source>
        <strain evidence="4">CA054A</strain>
    </source>
</reference>
<evidence type="ECO:0000256" key="2">
    <source>
        <dbReference type="SAM" id="Phobius"/>
    </source>
</evidence>
<dbReference type="OrthoDB" id="5381191at2"/>
<dbReference type="RefSeq" id="WP_120539104.1">
    <property type="nucleotide sequence ID" value="NZ_RAVZ01000011.1"/>
</dbReference>
<evidence type="ECO:0000313" key="4">
    <source>
        <dbReference type="Proteomes" id="UP000268094"/>
    </source>
</evidence>
<feature type="transmembrane region" description="Helical" evidence="2">
    <location>
        <begin position="88"/>
        <end position="109"/>
    </location>
</feature>
<dbReference type="AlphaFoldDB" id="A0A3A8JS32"/>
<evidence type="ECO:0000256" key="1">
    <source>
        <dbReference type="SAM" id="MobiDB-lite"/>
    </source>
</evidence>
<accession>A0A3A8JS32</accession>
<feature type="region of interest" description="Disordered" evidence="1">
    <location>
        <begin position="242"/>
        <end position="267"/>
    </location>
</feature>
<proteinExistence type="predicted"/>
<keyword evidence="4" id="KW-1185">Reference proteome</keyword>
<evidence type="ECO:0000313" key="3">
    <source>
        <dbReference type="EMBL" id="RKG93261.1"/>
    </source>
</evidence>
<name>A0A3A8JS32_9BACT</name>
<dbReference type="EMBL" id="RAVZ01000011">
    <property type="protein sequence ID" value="RKG93261.1"/>
    <property type="molecule type" value="Genomic_DNA"/>
</dbReference>
<sequence>MRHLDAAVMRDLANRDPVAVAWFREHLASPCELCEAFLANHTDPLDGRVDAVLLQLAPAKTVEADASKVVPLRRPAPPRRFAAPPGRYWGWMAGALAASVLLVVLVPLVKGPVQGPAPFQEEGLKGTGRLSLELAVVARGLDGGLRRLDAGADVTKQEVLLVRYHATESGTALLYQQRPGQPPELLGHFPLQAGTHDLEGPEGLAGVSLEADEGPLSLMLVAFTSWEPPSEADALTALGTDAAEDSRPGTVARFDVRVQSGQTSRQP</sequence>
<keyword evidence="2" id="KW-0812">Transmembrane</keyword>
<dbReference type="Proteomes" id="UP000268094">
    <property type="component" value="Unassembled WGS sequence"/>
</dbReference>
<gene>
    <name evidence="3" type="ORF">D7V88_03210</name>
</gene>
<keyword evidence="2" id="KW-0472">Membrane</keyword>